<dbReference type="GeneID" id="77676212"/>
<accession>A0A086J1V6</accession>
<dbReference type="Proteomes" id="UP000054524">
    <property type="component" value="Unassembled WGS sequence"/>
</dbReference>
<dbReference type="HOGENOM" id="CLU_486693_0_0_1"/>
<protein>
    <submittedName>
        <fullName evidence="1">Uncharacterized protein</fullName>
    </submittedName>
</protein>
<dbReference type="AlphaFoldDB" id="A0A086J1V6"/>
<organism evidence="1 2">
    <name type="scientific">Nematocida ausubeli (strain ATCC PRA-371 / ERTm2)</name>
    <name type="common">Nematode killer fungus</name>
    <dbReference type="NCBI Taxonomy" id="1913371"/>
    <lineage>
        <taxon>Eukaryota</taxon>
        <taxon>Fungi</taxon>
        <taxon>Fungi incertae sedis</taxon>
        <taxon>Microsporidia</taxon>
        <taxon>Nematocida</taxon>
    </lineage>
</organism>
<sequence>MKDTSALLKEFNIEAEICDKEQPDSTEKKAKEVDPYDIVEALLDQIDINDIETSRIVLVNQINESLLERDHLVRNNFTTYIKCRKALESMEASNLCKSTLKNLDMQSINSIEVLLEPIILENKEIHLREQQNKFMLSNSLLFNAEFILLEYLKINDFDSFLTDYKMIKAEVEKFKDSRFVSYLFSKVVPILARFKIEVIRRIETCKSISESLHYFRIYTQVDSESYHKAFATLLTIAKTEIGERQIHPGGTLFSKLRNIKGFVADQTESILYMIDAMKAVDMVTWQAKEMSDFVVSAADAYAASIKRGLLDFLKEDTSEAEKASLELKEKLSIIHEISQLIEAVTTKMAAEGIEDAAAMPSINEIFSLLIKILWRGAEKESVQSISGLIRDTQKIFGLKEHISKEIKEFLIKPLSRSGNITFQEWIEALAKVTVEIFPKVENFLSEAEKQEILDKVSGIEEKIREIGASHLESQLEEAASDEELLMALVKVKVLFSKNGLHNNPNEYEIISEAVNRIDLTTDLTKYVLRKYIKDESVQRFIKNSIPTHARCKKQFLILME</sequence>
<evidence type="ECO:0000313" key="2">
    <source>
        <dbReference type="Proteomes" id="UP000054524"/>
    </source>
</evidence>
<keyword evidence="2" id="KW-1185">Reference proteome</keyword>
<proteinExistence type="predicted"/>
<gene>
    <name evidence="1" type="ORF">NESG_01239</name>
</gene>
<reference evidence="1 2" key="1">
    <citation type="journal article" date="2014" name="Genome Announc.">
        <title>Genome Sequence of the Microsporidian Species Nematocida sp1 Strain ERTm6 (ATCC PRA-372).</title>
        <authorList>
            <person name="Bakowski M.A."/>
            <person name="Priest M."/>
            <person name="Young S."/>
            <person name="Cuomo C.A."/>
            <person name="Troemel E.R."/>
        </authorList>
    </citation>
    <scope>NUCLEOTIDE SEQUENCE [LARGE SCALE GENOMIC DNA]</scope>
    <source>
        <strain evidence="1 2">ERTm6</strain>
    </source>
</reference>
<comment type="caution">
    <text evidence="1">The sequence shown here is derived from an EMBL/GenBank/DDBJ whole genome shotgun (WGS) entry which is preliminary data.</text>
</comment>
<dbReference type="OrthoDB" id="2195748at2759"/>
<dbReference type="EMBL" id="AKIJ01000003">
    <property type="protein sequence ID" value="KFG26124.1"/>
    <property type="molecule type" value="Genomic_DNA"/>
</dbReference>
<name>A0A086J1V6_NEMA1</name>
<evidence type="ECO:0000313" key="1">
    <source>
        <dbReference type="EMBL" id="KFG26124.1"/>
    </source>
</evidence>
<dbReference type="RefSeq" id="XP_052904679.1">
    <property type="nucleotide sequence ID" value="XM_053048874.1"/>
</dbReference>